<keyword evidence="3 9" id="KW-0813">Transport</keyword>
<reference evidence="11 12" key="1">
    <citation type="journal article" date="2014" name="Appl. Environ. Microbiol.">
        <title>Comparative Genome Analysis of 'Candidatus Methanoplasma termitum' Indicates a New Mode of Energy Metabolism in the Seventh Order of Methanogens.</title>
        <authorList>
            <person name="Lang K."/>
            <person name="Schuldes J."/>
            <person name="Klingl A."/>
            <person name="Poehlein A."/>
            <person name="Daniel R."/>
            <person name="Brune A."/>
        </authorList>
    </citation>
    <scope>NUCLEOTIDE SEQUENCE [LARGE SCALE GENOMIC DNA]</scope>
    <source>
        <strain evidence="12">Mpt1</strain>
    </source>
</reference>
<sequence>MPLFKWINDKSNNEKVRKAWFTLAVLILVIIIIIPAIFVVFDLFAKWGLVENILGDSRMTTIISGSLLNAFSIAGIVTIIDIIVGIPMAWIMVRKQFKGKRYLDTLMDMPLVFPTAVLGISVVMFWGAPHGIDIPGLGIVMSPFIMIILLHIVFSFPYMVRSLSAILEQIEPNYEIAAMTLSASRFTAVRTITLPLFRTGLLTGTILCFARSLSETGGTYMAVQMMGYNSLKGSFLDGPTFFTGPAFIAYVKDFANPNKVSELIPHDTMIGSLILISALMIVLALMMLLVVRILVMKFKIPTKRVWPKFGRTLSRGSVPKLKDAFSIAFLAVIVLLPTFYIFTYVTQPMAQIDYGKLLYSIGISFLIAGVAVVFDVIFGTPIALYIARKRNALFGKILDTLVNVPLIIPTAALGFSLSLFWGSMYAGGALSLVMVILGHISFTFPLMVRNIVGAVEEIDPAYEEVALTLGAKPFQTFTRVLVPIIKSSIIAGAVLAFTRSLGETGATQSITSSVKTVPIYIMDLVGKHHYTEAAFCSIILIAICFIFIMGVRIVISRGGRRA</sequence>
<keyword evidence="8 9" id="KW-0472">Membrane</keyword>
<feature type="transmembrane region" description="Helical" evidence="9">
    <location>
        <begin position="111"/>
        <end position="128"/>
    </location>
</feature>
<evidence type="ECO:0000256" key="6">
    <source>
        <dbReference type="ARBA" id="ARBA00022692"/>
    </source>
</evidence>
<feature type="transmembrane region" description="Helical" evidence="9">
    <location>
        <begin position="480"/>
        <end position="498"/>
    </location>
</feature>
<gene>
    <name evidence="11" type="primary">wtpB</name>
    <name evidence="11" type="ORF">Mpt1_c11320</name>
</gene>
<feature type="transmembrane region" description="Helical" evidence="9">
    <location>
        <begin position="20"/>
        <end position="41"/>
    </location>
</feature>
<dbReference type="Pfam" id="PF00528">
    <property type="entry name" value="BPD_transp_1"/>
    <property type="match status" value="2"/>
</dbReference>
<dbReference type="PANTHER" id="PTHR30183:SF3">
    <property type="entry name" value="MOLYBDENUM TRANSPORT SYSTEM PERMEASE PROTEIN MODB"/>
    <property type="match status" value="1"/>
</dbReference>
<evidence type="ECO:0000256" key="4">
    <source>
        <dbReference type="ARBA" id="ARBA00022475"/>
    </source>
</evidence>
<dbReference type="EMBL" id="CP010070">
    <property type="protein sequence ID" value="AIZ56994.1"/>
    <property type="molecule type" value="Genomic_DNA"/>
</dbReference>
<dbReference type="InterPro" id="IPR035906">
    <property type="entry name" value="MetI-like_sf"/>
</dbReference>
<feature type="transmembrane region" description="Helical" evidence="9">
    <location>
        <begin position="398"/>
        <end position="421"/>
    </location>
</feature>
<protein>
    <submittedName>
        <fullName evidence="11">WtpB protein</fullName>
    </submittedName>
</protein>
<evidence type="ECO:0000313" key="11">
    <source>
        <dbReference type="EMBL" id="AIZ56994.1"/>
    </source>
</evidence>
<feature type="transmembrane region" description="Helical" evidence="9">
    <location>
        <begin position="357"/>
        <end position="386"/>
    </location>
</feature>
<dbReference type="CDD" id="cd06261">
    <property type="entry name" value="TM_PBP2"/>
    <property type="match status" value="2"/>
</dbReference>
<evidence type="ECO:0000256" key="8">
    <source>
        <dbReference type="ARBA" id="ARBA00023136"/>
    </source>
</evidence>
<dbReference type="GO" id="GO:0055085">
    <property type="term" value="P:transmembrane transport"/>
    <property type="evidence" value="ECO:0007669"/>
    <property type="project" value="InterPro"/>
</dbReference>
<keyword evidence="4" id="KW-1003">Cell membrane</keyword>
<dbReference type="KEGG" id="mear:Mpt1_c11320"/>
<dbReference type="Proteomes" id="UP000030787">
    <property type="component" value="Chromosome"/>
</dbReference>
<keyword evidence="5" id="KW-0500">Molybdenum</keyword>
<evidence type="ECO:0000256" key="2">
    <source>
        <dbReference type="ARBA" id="ARBA00009306"/>
    </source>
</evidence>
<feature type="transmembrane region" description="Helical" evidence="9">
    <location>
        <begin position="324"/>
        <end position="345"/>
    </location>
</feature>
<dbReference type="Gene3D" id="1.10.3720.10">
    <property type="entry name" value="MetI-like"/>
    <property type="match status" value="2"/>
</dbReference>
<dbReference type="OrthoDB" id="11163at2157"/>
<feature type="transmembrane region" description="Helical" evidence="9">
    <location>
        <begin position="532"/>
        <end position="555"/>
    </location>
</feature>
<feature type="domain" description="ABC transmembrane type-1" evidence="10">
    <location>
        <begin position="361"/>
        <end position="551"/>
    </location>
</feature>
<keyword evidence="12" id="KW-1185">Reference proteome</keyword>
<evidence type="ECO:0000259" key="10">
    <source>
        <dbReference type="PROSITE" id="PS50928"/>
    </source>
</evidence>
<keyword evidence="7 9" id="KW-1133">Transmembrane helix</keyword>
<evidence type="ECO:0000256" key="1">
    <source>
        <dbReference type="ARBA" id="ARBA00004651"/>
    </source>
</evidence>
<dbReference type="HOGENOM" id="CLU_499334_0_0_2"/>
<comment type="similarity">
    <text evidence="2 9">Belongs to the binding-protein-dependent transport system permease family.</text>
</comment>
<dbReference type="STRING" id="1577791.Mpt1_c11320"/>
<dbReference type="GO" id="GO:0005886">
    <property type="term" value="C:plasma membrane"/>
    <property type="evidence" value="ECO:0007669"/>
    <property type="project" value="UniProtKB-SubCell"/>
</dbReference>
<feature type="transmembrane region" description="Helical" evidence="9">
    <location>
        <begin position="427"/>
        <end position="448"/>
    </location>
</feature>
<evidence type="ECO:0000256" key="7">
    <source>
        <dbReference type="ARBA" id="ARBA00022989"/>
    </source>
</evidence>
<name>A0A0A7LD48_9ARCH</name>
<organism evidence="11 12">
    <name type="scientific">Candidatus Methanoplasma termitum</name>
    <dbReference type="NCBI Taxonomy" id="1577791"/>
    <lineage>
        <taxon>Archaea</taxon>
        <taxon>Methanobacteriati</taxon>
        <taxon>Thermoplasmatota</taxon>
        <taxon>Thermoplasmata</taxon>
        <taxon>Methanomassiliicoccales</taxon>
        <taxon>Methanomassiliicoccaceae</taxon>
        <taxon>Candidatus Methanoplasma</taxon>
    </lineage>
</organism>
<accession>A0A0A7LD48</accession>
<comment type="subcellular location">
    <subcellularLocation>
        <location evidence="1 9">Cell membrane</location>
        <topology evidence="1 9">Multi-pass membrane protein</topology>
    </subcellularLocation>
</comment>
<feature type="domain" description="ABC transmembrane type-1" evidence="10">
    <location>
        <begin position="67"/>
        <end position="291"/>
    </location>
</feature>
<evidence type="ECO:0000313" key="12">
    <source>
        <dbReference type="Proteomes" id="UP000030787"/>
    </source>
</evidence>
<dbReference type="InterPro" id="IPR000515">
    <property type="entry name" value="MetI-like"/>
</dbReference>
<dbReference type="GeneID" id="24818794"/>
<feature type="transmembrane region" description="Helical" evidence="9">
    <location>
        <begin position="271"/>
        <end position="295"/>
    </location>
</feature>
<evidence type="ECO:0000256" key="3">
    <source>
        <dbReference type="ARBA" id="ARBA00022448"/>
    </source>
</evidence>
<dbReference type="PANTHER" id="PTHR30183">
    <property type="entry name" value="MOLYBDENUM TRANSPORT SYSTEM PERMEASE PROTEIN MODB"/>
    <property type="match status" value="1"/>
</dbReference>
<dbReference type="SUPFAM" id="SSF161098">
    <property type="entry name" value="MetI-like"/>
    <property type="match status" value="2"/>
</dbReference>
<feature type="transmembrane region" description="Helical" evidence="9">
    <location>
        <begin position="61"/>
        <end position="90"/>
    </location>
</feature>
<dbReference type="RefSeq" id="WP_048112954.1">
    <property type="nucleotide sequence ID" value="NZ_CP010070.1"/>
</dbReference>
<proteinExistence type="inferred from homology"/>
<feature type="transmembrane region" description="Helical" evidence="9">
    <location>
        <begin position="134"/>
        <end position="154"/>
    </location>
</feature>
<evidence type="ECO:0000256" key="5">
    <source>
        <dbReference type="ARBA" id="ARBA00022505"/>
    </source>
</evidence>
<dbReference type="AlphaFoldDB" id="A0A0A7LD48"/>
<evidence type="ECO:0000256" key="9">
    <source>
        <dbReference type="RuleBase" id="RU363032"/>
    </source>
</evidence>
<keyword evidence="6 9" id="KW-0812">Transmembrane</keyword>
<dbReference type="PROSITE" id="PS50928">
    <property type="entry name" value="ABC_TM1"/>
    <property type="match status" value="2"/>
</dbReference>